<organism evidence="1 2">
    <name type="scientific">Acaulospora colombiana</name>
    <dbReference type="NCBI Taxonomy" id="27376"/>
    <lineage>
        <taxon>Eukaryota</taxon>
        <taxon>Fungi</taxon>
        <taxon>Fungi incertae sedis</taxon>
        <taxon>Mucoromycota</taxon>
        <taxon>Glomeromycotina</taxon>
        <taxon>Glomeromycetes</taxon>
        <taxon>Diversisporales</taxon>
        <taxon>Acaulosporaceae</taxon>
        <taxon>Acaulospora</taxon>
    </lineage>
</organism>
<feature type="non-terminal residue" evidence="1">
    <location>
        <position position="63"/>
    </location>
</feature>
<dbReference type="EMBL" id="CAJVPT010062265">
    <property type="protein sequence ID" value="CAG8766651.1"/>
    <property type="molecule type" value="Genomic_DNA"/>
</dbReference>
<accession>A0ACA9QWA5</accession>
<sequence length="63" mass="6927">MSDQFSNAPEDDTAPDAPALSASTTPNPSQPQPNLRDPSGNQKYIDDPDLAWSEEEEEDDYES</sequence>
<protein>
    <submittedName>
        <fullName evidence="1">4067_t:CDS:1</fullName>
    </submittedName>
</protein>
<keyword evidence="2" id="KW-1185">Reference proteome</keyword>
<proteinExistence type="predicted"/>
<evidence type="ECO:0000313" key="1">
    <source>
        <dbReference type="EMBL" id="CAG8766651.1"/>
    </source>
</evidence>
<dbReference type="Proteomes" id="UP000789525">
    <property type="component" value="Unassembled WGS sequence"/>
</dbReference>
<name>A0ACA9QWA5_9GLOM</name>
<reference evidence="1" key="1">
    <citation type="submission" date="2021-06" db="EMBL/GenBank/DDBJ databases">
        <authorList>
            <person name="Kallberg Y."/>
            <person name="Tangrot J."/>
            <person name="Rosling A."/>
        </authorList>
    </citation>
    <scope>NUCLEOTIDE SEQUENCE</scope>
    <source>
        <strain evidence="1">CL356</strain>
    </source>
</reference>
<evidence type="ECO:0000313" key="2">
    <source>
        <dbReference type="Proteomes" id="UP000789525"/>
    </source>
</evidence>
<gene>
    <name evidence="1" type="ORF">ACOLOM_LOCUS13484</name>
</gene>
<comment type="caution">
    <text evidence="1">The sequence shown here is derived from an EMBL/GenBank/DDBJ whole genome shotgun (WGS) entry which is preliminary data.</text>
</comment>